<gene>
    <name evidence="3" type="ORF">L207DRAFT_637802</name>
</gene>
<dbReference type="AlphaFoldDB" id="A0A2J6RA96"/>
<evidence type="ECO:0000313" key="3">
    <source>
        <dbReference type="EMBL" id="PMD35438.1"/>
    </source>
</evidence>
<reference evidence="3 4" key="1">
    <citation type="submission" date="2016-04" db="EMBL/GenBank/DDBJ databases">
        <title>A degradative enzymes factory behind the ericoid mycorrhizal symbiosis.</title>
        <authorList>
            <consortium name="DOE Joint Genome Institute"/>
            <person name="Martino E."/>
            <person name="Morin E."/>
            <person name="Grelet G."/>
            <person name="Kuo A."/>
            <person name="Kohler A."/>
            <person name="Daghino S."/>
            <person name="Barry K."/>
            <person name="Choi C."/>
            <person name="Cichocki N."/>
            <person name="Clum A."/>
            <person name="Copeland A."/>
            <person name="Hainaut M."/>
            <person name="Haridas S."/>
            <person name="Labutti K."/>
            <person name="Lindquist E."/>
            <person name="Lipzen A."/>
            <person name="Khouja H.-R."/>
            <person name="Murat C."/>
            <person name="Ohm R."/>
            <person name="Olson A."/>
            <person name="Spatafora J."/>
            <person name="Veneault-Fourrey C."/>
            <person name="Henrissat B."/>
            <person name="Grigoriev I."/>
            <person name="Martin F."/>
            <person name="Perotto S."/>
        </authorList>
    </citation>
    <scope>NUCLEOTIDE SEQUENCE [LARGE SCALE GENOMIC DNA]</scope>
    <source>
        <strain evidence="3 4">F</strain>
    </source>
</reference>
<proteinExistence type="predicted"/>
<feature type="region of interest" description="Disordered" evidence="1">
    <location>
        <begin position="421"/>
        <end position="450"/>
    </location>
</feature>
<keyword evidence="2" id="KW-1133">Transmembrane helix</keyword>
<dbReference type="OrthoDB" id="3436787at2759"/>
<dbReference type="EMBL" id="KZ613952">
    <property type="protein sequence ID" value="PMD35438.1"/>
    <property type="molecule type" value="Genomic_DNA"/>
</dbReference>
<feature type="compositionally biased region" description="Low complexity" evidence="1">
    <location>
        <begin position="429"/>
        <end position="444"/>
    </location>
</feature>
<name>A0A2J6RA96_HYAVF</name>
<dbReference type="STRING" id="1149755.A0A2J6RA96"/>
<sequence length="555" mass="57853">MRRLFSVSFPQLAVYIVGVSSGTVYITDLPIFSALAPCAGSAVSYVVQGLTEESCAPSVTALESCACTQDKNSAAIAGSISTNVLDYCGTTAAADVTSADFVFSAYCNQAAAVTVPTGGPVTQYITDLPAFANLGSCAQSALSYAVQPLTENLCPPAASLLASCACTKDQNSLFVSEQINTYIGQFCGTTHTQDSTSAQAIFSGYCGMDEGTTVFPTPSYLKGDVTYYITDLPSYSSLATCAQFAVSYPVMSIGNDGGDCPSAPLGFVSCACAKDQNSQALTSAIISQAKEQCGTTADSDVSSALGVFAYYCSAGEGLVTPTGVTASVTTNAYGGGITGLTGIIPSSTGTSPDCSDPLSCIGLPGATHIPLGAIIGGAAGGIIVIICILVAGWRYRRKRLPRQPPFPMQQYNPHVNNSINQPGKAELAGTSTFSGSKSSKPTPSMNIVSPVSPMEEKVNPLPAGRLEMEAQYAVLPGRTEMEARNRSNVPTRRTPQELHSEHARYEVQGQPHAQELANAAPRYEVQGSNRHPVEVPGFSANINSGPYYELEGPYR</sequence>
<evidence type="ECO:0000256" key="1">
    <source>
        <dbReference type="SAM" id="MobiDB-lite"/>
    </source>
</evidence>
<dbReference type="Proteomes" id="UP000235786">
    <property type="component" value="Unassembled WGS sequence"/>
</dbReference>
<evidence type="ECO:0000313" key="4">
    <source>
        <dbReference type="Proteomes" id="UP000235786"/>
    </source>
</evidence>
<protein>
    <submittedName>
        <fullName evidence="3">Uncharacterized protein</fullName>
    </submittedName>
</protein>
<keyword evidence="2" id="KW-0812">Transmembrane</keyword>
<keyword evidence="2" id="KW-0472">Membrane</keyword>
<evidence type="ECO:0000256" key="2">
    <source>
        <dbReference type="SAM" id="Phobius"/>
    </source>
</evidence>
<organism evidence="3 4">
    <name type="scientific">Hyaloscypha variabilis (strain UAMH 11265 / GT02V1 / F)</name>
    <name type="common">Meliniomyces variabilis</name>
    <dbReference type="NCBI Taxonomy" id="1149755"/>
    <lineage>
        <taxon>Eukaryota</taxon>
        <taxon>Fungi</taxon>
        <taxon>Dikarya</taxon>
        <taxon>Ascomycota</taxon>
        <taxon>Pezizomycotina</taxon>
        <taxon>Leotiomycetes</taxon>
        <taxon>Helotiales</taxon>
        <taxon>Hyaloscyphaceae</taxon>
        <taxon>Hyaloscypha</taxon>
        <taxon>Hyaloscypha variabilis</taxon>
    </lineage>
</organism>
<accession>A0A2J6RA96</accession>
<keyword evidence="4" id="KW-1185">Reference proteome</keyword>
<feature type="transmembrane region" description="Helical" evidence="2">
    <location>
        <begin position="369"/>
        <end position="393"/>
    </location>
</feature>